<evidence type="ECO:0000256" key="3">
    <source>
        <dbReference type="ARBA" id="ARBA00022692"/>
    </source>
</evidence>
<dbReference type="InterPro" id="IPR036259">
    <property type="entry name" value="MFS_trans_sf"/>
</dbReference>
<evidence type="ECO:0000256" key="5">
    <source>
        <dbReference type="ARBA" id="ARBA00023136"/>
    </source>
</evidence>
<keyword evidence="2" id="KW-0813">Transport</keyword>
<keyword evidence="5 6" id="KW-0472">Membrane</keyword>
<evidence type="ECO:0000313" key="7">
    <source>
        <dbReference type="EMBL" id="KHJ91636.1"/>
    </source>
</evidence>
<protein>
    <recommendedName>
        <fullName evidence="9">Major facilitator superfamily (MFS) profile domain-containing protein</fullName>
    </recommendedName>
</protein>
<evidence type="ECO:0000256" key="4">
    <source>
        <dbReference type="ARBA" id="ARBA00022989"/>
    </source>
</evidence>
<proteinExistence type="predicted"/>
<dbReference type="EMBL" id="KN551908">
    <property type="protein sequence ID" value="KHJ91636.1"/>
    <property type="molecule type" value="Genomic_DNA"/>
</dbReference>
<gene>
    <name evidence="7" type="ORF">OESDEN_08492</name>
</gene>
<feature type="transmembrane region" description="Helical" evidence="6">
    <location>
        <begin position="76"/>
        <end position="98"/>
    </location>
</feature>
<dbReference type="PANTHER" id="PTHR23505:SF88">
    <property type="entry name" value="MAJOR FACILITATOR SUPERFAMILY (MFS) PROFILE DOMAIN-CONTAINING PROTEIN"/>
    <property type="match status" value="1"/>
</dbReference>
<organism evidence="7 8">
    <name type="scientific">Oesophagostomum dentatum</name>
    <name type="common">Nodular worm</name>
    <dbReference type="NCBI Taxonomy" id="61180"/>
    <lineage>
        <taxon>Eukaryota</taxon>
        <taxon>Metazoa</taxon>
        <taxon>Ecdysozoa</taxon>
        <taxon>Nematoda</taxon>
        <taxon>Chromadorea</taxon>
        <taxon>Rhabditida</taxon>
        <taxon>Rhabditina</taxon>
        <taxon>Rhabditomorpha</taxon>
        <taxon>Strongyloidea</taxon>
        <taxon>Strongylidae</taxon>
        <taxon>Oesophagostomum</taxon>
    </lineage>
</organism>
<reference evidence="7 8" key="1">
    <citation type="submission" date="2014-03" db="EMBL/GenBank/DDBJ databases">
        <title>Draft genome of the hookworm Oesophagostomum dentatum.</title>
        <authorList>
            <person name="Mitreva M."/>
        </authorList>
    </citation>
    <scope>NUCLEOTIDE SEQUENCE [LARGE SCALE GENOMIC DNA]</scope>
    <source>
        <strain evidence="7 8">OD-Hann</strain>
    </source>
</reference>
<evidence type="ECO:0008006" key="9">
    <source>
        <dbReference type="Google" id="ProtNLM"/>
    </source>
</evidence>
<evidence type="ECO:0000313" key="8">
    <source>
        <dbReference type="Proteomes" id="UP000053660"/>
    </source>
</evidence>
<keyword evidence="3 6" id="KW-0812">Transmembrane</keyword>
<keyword evidence="4 6" id="KW-1133">Transmembrane helix</keyword>
<dbReference type="OrthoDB" id="6770063at2759"/>
<dbReference type="Proteomes" id="UP000053660">
    <property type="component" value="Unassembled WGS sequence"/>
</dbReference>
<keyword evidence="8" id="KW-1185">Reference proteome</keyword>
<evidence type="ECO:0000256" key="1">
    <source>
        <dbReference type="ARBA" id="ARBA00004141"/>
    </source>
</evidence>
<sequence length="148" mass="16570">MFVTITATCFNWATNVDMLMAVVIPSRRNAANSWQILLSHMFGDASGPYIVGLISDAIRGDDDSPYGHYHSLIISFYLPNALLVVSAVLFFFSAYTFVKDNDKFKEYMGVLQSSIAKSVHGDVLRRSVGHDNRAFSTTEKEELETTKF</sequence>
<dbReference type="InterPro" id="IPR044770">
    <property type="entry name" value="MFS_spinster-like"/>
</dbReference>
<evidence type="ECO:0000256" key="2">
    <source>
        <dbReference type="ARBA" id="ARBA00022448"/>
    </source>
</evidence>
<dbReference type="PANTHER" id="PTHR23505">
    <property type="entry name" value="SPINSTER"/>
    <property type="match status" value="1"/>
</dbReference>
<evidence type="ECO:0000256" key="6">
    <source>
        <dbReference type="SAM" id="Phobius"/>
    </source>
</evidence>
<name>A0A0B1T6B1_OESDE</name>
<dbReference type="SUPFAM" id="SSF103473">
    <property type="entry name" value="MFS general substrate transporter"/>
    <property type="match status" value="1"/>
</dbReference>
<comment type="subcellular location">
    <subcellularLocation>
        <location evidence="1">Membrane</location>
        <topology evidence="1">Multi-pass membrane protein</topology>
    </subcellularLocation>
</comment>
<dbReference type="GO" id="GO:0016020">
    <property type="term" value="C:membrane"/>
    <property type="evidence" value="ECO:0007669"/>
    <property type="project" value="UniProtKB-SubCell"/>
</dbReference>
<dbReference type="AlphaFoldDB" id="A0A0B1T6B1"/>
<accession>A0A0B1T6B1</accession>